<keyword evidence="3" id="KW-1185">Reference proteome</keyword>
<reference evidence="2" key="2">
    <citation type="submission" date="2018-05" db="EMBL/GenBank/DDBJ databases">
        <title>OmerRS3 (Oryza meridionalis Reference Sequence Version 3).</title>
        <authorList>
            <person name="Zhang J."/>
            <person name="Kudrna D."/>
            <person name="Lee S."/>
            <person name="Talag J."/>
            <person name="Welchert J."/>
            <person name="Wing R.A."/>
        </authorList>
    </citation>
    <scope>NUCLEOTIDE SEQUENCE [LARGE SCALE GENOMIC DNA]</scope>
    <source>
        <strain evidence="2">cv. OR44</strain>
    </source>
</reference>
<dbReference type="Gramene" id="OMERI10G13240.3">
    <property type="protein sequence ID" value="OMERI10G13240.3"/>
    <property type="gene ID" value="OMERI10G13240"/>
</dbReference>
<dbReference type="AlphaFoldDB" id="A0A0E0F0A5"/>
<name>A0A0E0F0A5_9ORYZ</name>
<reference evidence="2" key="1">
    <citation type="submission" date="2015-04" db="UniProtKB">
        <authorList>
            <consortium name="EnsemblPlants"/>
        </authorList>
    </citation>
    <scope>IDENTIFICATION</scope>
</reference>
<accession>A0A0E0F0A5</accession>
<evidence type="ECO:0000256" key="1">
    <source>
        <dbReference type="SAM" id="MobiDB-lite"/>
    </source>
</evidence>
<sequence>MRWAAESIRQQSLAPLEDPTSLICNHMNSIRKSGLTLEQQVVRMSLHQLVQWQSDHLGDGYGLRCLPSPSAPILPRSICTMAECTVTVVAGGALTPPPPPRRVEGDRVVADAAPASTDGRVLVDDSMLTTLDPPRSDTTIFPDAAAPAAVDDDEQ</sequence>
<dbReference type="Proteomes" id="UP000008021">
    <property type="component" value="Chromosome 10"/>
</dbReference>
<feature type="region of interest" description="Disordered" evidence="1">
    <location>
        <begin position="127"/>
        <end position="155"/>
    </location>
</feature>
<proteinExistence type="predicted"/>
<protein>
    <submittedName>
        <fullName evidence="2">Uncharacterized protein</fullName>
    </submittedName>
</protein>
<organism evidence="2">
    <name type="scientific">Oryza meridionalis</name>
    <dbReference type="NCBI Taxonomy" id="40149"/>
    <lineage>
        <taxon>Eukaryota</taxon>
        <taxon>Viridiplantae</taxon>
        <taxon>Streptophyta</taxon>
        <taxon>Embryophyta</taxon>
        <taxon>Tracheophyta</taxon>
        <taxon>Spermatophyta</taxon>
        <taxon>Magnoliopsida</taxon>
        <taxon>Liliopsida</taxon>
        <taxon>Poales</taxon>
        <taxon>Poaceae</taxon>
        <taxon>BOP clade</taxon>
        <taxon>Oryzoideae</taxon>
        <taxon>Oryzeae</taxon>
        <taxon>Oryzinae</taxon>
        <taxon>Oryza</taxon>
    </lineage>
</organism>
<dbReference type="HOGENOM" id="CLU_143120_0_0_1"/>
<evidence type="ECO:0000313" key="3">
    <source>
        <dbReference type="Proteomes" id="UP000008021"/>
    </source>
</evidence>
<dbReference type="EnsemblPlants" id="OMERI10G13240.3">
    <property type="protein sequence ID" value="OMERI10G13240.3"/>
    <property type="gene ID" value="OMERI10G13240"/>
</dbReference>
<evidence type="ECO:0000313" key="2">
    <source>
        <dbReference type="EnsemblPlants" id="OMERI10G13240.3"/>
    </source>
</evidence>